<dbReference type="GO" id="GO:0016787">
    <property type="term" value="F:hydrolase activity"/>
    <property type="evidence" value="ECO:0007669"/>
    <property type="project" value="UniProtKB-KW"/>
</dbReference>
<keyword evidence="5 11" id="KW-0479">Metal-binding</keyword>
<keyword evidence="6 11" id="KW-0255">Endonuclease</keyword>
<comment type="cofactor">
    <cofactor evidence="1 11">
        <name>Mn(2+)</name>
        <dbReference type="ChEBI" id="CHEBI:29035"/>
    </cofactor>
</comment>
<dbReference type="PANTHER" id="PTHR12439:SF11">
    <property type="entry name" value="URIDYLATE-SPECIFIC ENDORIBONUCLEASE"/>
    <property type="match status" value="1"/>
</dbReference>
<keyword evidence="15" id="KW-1185">Reference proteome</keyword>
<dbReference type="EMBL" id="CATQJL010000112">
    <property type="protein sequence ID" value="CAJ0595926.1"/>
    <property type="molecule type" value="Genomic_DNA"/>
</dbReference>
<feature type="region of interest" description="Disordered" evidence="12">
    <location>
        <begin position="289"/>
        <end position="342"/>
    </location>
</feature>
<keyword evidence="4 11" id="KW-0540">Nuclease</keyword>
<dbReference type="AlphaFoldDB" id="A0AA36M349"/>
<dbReference type="GO" id="GO:0004521">
    <property type="term" value="F:RNA endonuclease activity"/>
    <property type="evidence" value="ECO:0007669"/>
    <property type="project" value="UniProtKB-UniRule"/>
</dbReference>
<feature type="compositionally biased region" description="Acidic residues" evidence="12">
    <location>
        <begin position="322"/>
        <end position="341"/>
    </location>
</feature>
<sequence length="618" mass="71311">MEANKIQLAEVVLSDGRCISRFSERVDPKLFERPTFKAFLDMTDNFNPNPKVREPQVSLKEQQREIDAFLTAALNSKPWQIFYKFLNMKGLQHAENRNVFRKWIEQIWFEHYSRSRGEVLDSSGFEHVFMGEFRTAKKKKRKVNGLHNWIRFYQFEQDASENFHYKEYKDHRKNILAALRYSWRGAEKPLGSMFIGTSPEYDMAIFTLCFLAWLDKRNCDMLITTAYWMFTCITHEGSVPSCFARDRMDKGSTLQTTLVQDLVSWNSSTQKKPTTTLIEGEYDYDKTPDSIGGAKAKSTTGKNFEKSTTGDEKSTTVKDLEESTTEFDEPPPEPEPDIEDEDIKHISRRLRKADSAILEDYGYVGLNFQNRSANAYNAPKKFIGTVSPKLLERLTFATFLNLTENFTKSGVGKRLSSREMQRKIDAFLNAVFESNLWKILYDFLKESGVKQAKDVTMFRNYVKQIWFDQYPHSTASGNTSGFEQVFVGEIRRKDKQGKQGGVVNGVQNWVRFHQLEKGDKDFDYKGYKDLRQNILATLDFTWLKAEGETSMFIGTSPEYDLAVYTLCFIARLENRCQIEMDGCSPEIIVYGTDEDGKTYVGHLALSLGGVTSTCTRKY</sequence>
<proteinExistence type="inferred from homology"/>
<evidence type="ECO:0000256" key="11">
    <source>
        <dbReference type="RuleBase" id="RU367085"/>
    </source>
</evidence>
<keyword evidence="10" id="KW-0456">Lyase</keyword>
<evidence type="ECO:0000256" key="7">
    <source>
        <dbReference type="ARBA" id="ARBA00022801"/>
    </source>
</evidence>
<evidence type="ECO:0000313" key="15">
    <source>
        <dbReference type="Proteomes" id="UP001176961"/>
    </source>
</evidence>
<dbReference type="GO" id="GO:0003723">
    <property type="term" value="F:RNA binding"/>
    <property type="evidence" value="ECO:0007669"/>
    <property type="project" value="UniProtKB-UniRule"/>
</dbReference>
<evidence type="ECO:0000256" key="9">
    <source>
        <dbReference type="ARBA" id="ARBA00023211"/>
    </source>
</evidence>
<accession>A0AA36M349</accession>
<protein>
    <recommendedName>
        <fullName evidence="13">EndoU domain-containing protein</fullName>
    </recommendedName>
</protein>
<evidence type="ECO:0000256" key="6">
    <source>
        <dbReference type="ARBA" id="ARBA00022759"/>
    </source>
</evidence>
<dbReference type="InterPro" id="IPR037227">
    <property type="entry name" value="EndoU-like"/>
</dbReference>
<dbReference type="Proteomes" id="UP001176961">
    <property type="component" value="Unassembled WGS sequence"/>
</dbReference>
<evidence type="ECO:0000256" key="3">
    <source>
        <dbReference type="ARBA" id="ARBA00011245"/>
    </source>
</evidence>
<dbReference type="PANTHER" id="PTHR12439">
    <property type="entry name" value="PLACENTAL PROTEIN 11-RELATED"/>
    <property type="match status" value="1"/>
</dbReference>
<keyword evidence="7 11" id="KW-0378">Hydrolase</keyword>
<evidence type="ECO:0000256" key="12">
    <source>
        <dbReference type="SAM" id="MobiDB-lite"/>
    </source>
</evidence>
<feature type="domain" description="EndoU" evidence="13">
    <location>
        <begin position="339"/>
        <end position="609"/>
    </location>
</feature>
<dbReference type="CDD" id="cd21159">
    <property type="entry name" value="XendoU"/>
    <property type="match status" value="2"/>
</dbReference>
<evidence type="ECO:0000256" key="4">
    <source>
        <dbReference type="ARBA" id="ARBA00022722"/>
    </source>
</evidence>
<evidence type="ECO:0000259" key="13">
    <source>
        <dbReference type="PROSITE" id="PS51959"/>
    </source>
</evidence>
<dbReference type="InterPro" id="IPR018998">
    <property type="entry name" value="EndoU_C"/>
</dbReference>
<comment type="subunit">
    <text evidence="3 11">Monomer.</text>
</comment>
<organism evidence="14 15">
    <name type="scientific">Cylicocyclus nassatus</name>
    <name type="common">Nematode worm</name>
    <dbReference type="NCBI Taxonomy" id="53992"/>
    <lineage>
        <taxon>Eukaryota</taxon>
        <taxon>Metazoa</taxon>
        <taxon>Ecdysozoa</taxon>
        <taxon>Nematoda</taxon>
        <taxon>Chromadorea</taxon>
        <taxon>Rhabditida</taxon>
        <taxon>Rhabditina</taxon>
        <taxon>Rhabditomorpha</taxon>
        <taxon>Strongyloidea</taxon>
        <taxon>Strongylidae</taxon>
        <taxon>Cylicocyclus</taxon>
    </lineage>
</organism>
<name>A0AA36M349_CYLNA</name>
<reference evidence="14" key="1">
    <citation type="submission" date="2023-07" db="EMBL/GenBank/DDBJ databases">
        <authorList>
            <consortium name="CYATHOMIX"/>
        </authorList>
    </citation>
    <scope>NUCLEOTIDE SEQUENCE</scope>
    <source>
        <strain evidence="14">N/A</strain>
    </source>
</reference>
<keyword evidence="9 11" id="KW-0464">Manganese</keyword>
<gene>
    <name evidence="14" type="ORF">CYNAS_LOCUS7909</name>
</gene>
<feature type="domain" description="EndoU" evidence="13">
    <location>
        <begin position="1"/>
        <end position="248"/>
    </location>
</feature>
<dbReference type="PROSITE" id="PS51959">
    <property type="entry name" value="ENDOU"/>
    <property type="match status" value="2"/>
</dbReference>
<evidence type="ECO:0000256" key="8">
    <source>
        <dbReference type="ARBA" id="ARBA00022884"/>
    </source>
</evidence>
<comment type="caution">
    <text evidence="14">The sequence shown here is derived from an EMBL/GenBank/DDBJ whole genome shotgun (WGS) entry which is preliminary data.</text>
</comment>
<comment type="similarity">
    <text evidence="2 11">Belongs to the ENDOU family.</text>
</comment>
<dbReference type="GO" id="GO:0016829">
    <property type="term" value="F:lyase activity"/>
    <property type="evidence" value="ECO:0007669"/>
    <property type="project" value="UniProtKB-KW"/>
</dbReference>
<dbReference type="SUPFAM" id="SSF142877">
    <property type="entry name" value="EndoU-like"/>
    <property type="match status" value="2"/>
</dbReference>
<evidence type="ECO:0000256" key="5">
    <source>
        <dbReference type="ARBA" id="ARBA00022723"/>
    </source>
</evidence>
<feature type="compositionally biased region" description="Basic and acidic residues" evidence="12">
    <location>
        <begin position="303"/>
        <end position="321"/>
    </location>
</feature>
<evidence type="ECO:0000256" key="10">
    <source>
        <dbReference type="ARBA" id="ARBA00023239"/>
    </source>
</evidence>
<dbReference type="GO" id="GO:0046872">
    <property type="term" value="F:metal ion binding"/>
    <property type="evidence" value="ECO:0007669"/>
    <property type="project" value="UniProtKB-UniRule"/>
</dbReference>
<evidence type="ECO:0000256" key="1">
    <source>
        <dbReference type="ARBA" id="ARBA00001936"/>
    </source>
</evidence>
<dbReference type="InterPro" id="IPR039787">
    <property type="entry name" value="ENDOU"/>
</dbReference>
<dbReference type="Pfam" id="PF09412">
    <property type="entry name" value="XendoU"/>
    <property type="match status" value="2"/>
</dbReference>
<evidence type="ECO:0000256" key="2">
    <source>
        <dbReference type="ARBA" id="ARBA00010168"/>
    </source>
</evidence>
<evidence type="ECO:0000313" key="14">
    <source>
        <dbReference type="EMBL" id="CAJ0595926.1"/>
    </source>
</evidence>
<keyword evidence="8 11" id="KW-0694">RNA-binding</keyword>